<gene>
    <name evidence="12" type="primary">ndk</name>
    <name evidence="17" type="ORF">A3F84_07285</name>
</gene>
<keyword evidence="12" id="KW-0597">Phosphoprotein</keyword>
<evidence type="ECO:0000256" key="7">
    <source>
        <dbReference type="ARBA" id="ARBA00022741"/>
    </source>
</evidence>
<keyword evidence="10 12" id="KW-0460">Magnesium</keyword>
<dbReference type="FunFam" id="3.30.70.141:FF:000003">
    <property type="entry name" value="Nucleoside diphosphate kinase"/>
    <property type="match status" value="1"/>
</dbReference>
<dbReference type="SUPFAM" id="SSF54919">
    <property type="entry name" value="Nucleoside diphosphate kinase, NDK"/>
    <property type="match status" value="1"/>
</dbReference>
<sequence>MARTLMIIKPDAVSRCLIGEVVRRVEQAGFRVVEMKMTRLTRPQAAEFYAVHKERPFYNDLLTFMTSDRVVPMVLERDDAVAHLRKVIGATDPAKAEPGTIRKAFATNVQNNAVHASDSPENAAREIAFFFGATAG</sequence>
<dbReference type="EMBL" id="MFKF01000228">
    <property type="protein sequence ID" value="OGG49597.1"/>
    <property type="molecule type" value="Genomic_DNA"/>
</dbReference>
<feature type="binding site" evidence="12 13">
    <location>
        <position position="112"/>
    </location>
    <ligand>
        <name>ATP</name>
        <dbReference type="ChEBI" id="CHEBI:30616"/>
    </ligand>
</feature>
<dbReference type="HAMAP" id="MF_00451">
    <property type="entry name" value="NDP_kinase"/>
    <property type="match status" value="1"/>
</dbReference>
<comment type="catalytic activity">
    <reaction evidence="12 15">
        <text>a 2'-deoxyribonucleoside 5'-diphosphate + ATP = a 2'-deoxyribonucleoside 5'-triphosphate + ADP</text>
        <dbReference type="Rhea" id="RHEA:44640"/>
        <dbReference type="ChEBI" id="CHEBI:30616"/>
        <dbReference type="ChEBI" id="CHEBI:61560"/>
        <dbReference type="ChEBI" id="CHEBI:73316"/>
        <dbReference type="ChEBI" id="CHEBI:456216"/>
        <dbReference type="EC" id="2.7.4.6"/>
    </reaction>
</comment>
<dbReference type="CDD" id="cd04413">
    <property type="entry name" value="NDPk_I"/>
    <property type="match status" value="1"/>
</dbReference>
<evidence type="ECO:0000256" key="5">
    <source>
        <dbReference type="ARBA" id="ARBA00022679"/>
    </source>
</evidence>
<evidence type="ECO:0000256" key="1">
    <source>
        <dbReference type="ARBA" id="ARBA00008142"/>
    </source>
</evidence>
<dbReference type="Proteomes" id="UP000178606">
    <property type="component" value="Unassembled WGS sequence"/>
</dbReference>
<evidence type="ECO:0000259" key="16">
    <source>
        <dbReference type="SMART" id="SM00562"/>
    </source>
</evidence>
<comment type="function">
    <text evidence="12">Major role in the synthesis of nucleoside triphosphates other than ATP. The ATP gamma phosphate is transferred to the NDP beta phosphate via a ping-pong mechanism, using a phosphorylated active-site intermediate.</text>
</comment>
<keyword evidence="4 12" id="KW-0963">Cytoplasm</keyword>
<dbReference type="InterPro" id="IPR023005">
    <property type="entry name" value="Nucleoside_diP_kinase_AS"/>
</dbReference>
<feature type="binding site" evidence="12 13">
    <location>
        <position position="91"/>
    </location>
    <ligand>
        <name>ATP</name>
        <dbReference type="ChEBI" id="CHEBI:30616"/>
    </ligand>
</feature>
<dbReference type="Gene3D" id="3.30.70.141">
    <property type="entry name" value="Nucleoside diphosphate kinase-like domain"/>
    <property type="match status" value="1"/>
</dbReference>
<comment type="catalytic activity">
    <reaction evidence="12">
        <text>a ribonucleoside 5'-diphosphate + ATP = a ribonucleoside 5'-triphosphate + ADP</text>
        <dbReference type="Rhea" id="RHEA:18113"/>
        <dbReference type="ChEBI" id="CHEBI:30616"/>
        <dbReference type="ChEBI" id="CHEBI:57930"/>
        <dbReference type="ChEBI" id="CHEBI:61557"/>
        <dbReference type="ChEBI" id="CHEBI:456216"/>
        <dbReference type="EC" id="2.7.4.6"/>
    </reaction>
</comment>
<name>A0A1F6CKP0_HANXR</name>
<dbReference type="Pfam" id="PF00334">
    <property type="entry name" value="NDK"/>
    <property type="match status" value="1"/>
</dbReference>
<dbReference type="GO" id="GO:0046872">
    <property type="term" value="F:metal ion binding"/>
    <property type="evidence" value="ECO:0007669"/>
    <property type="project" value="UniProtKB-KW"/>
</dbReference>
<evidence type="ECO:0000256" key="11">
    <source>
        <dbReference type="ARBA" id="ARBA00023080"/>
    </source>
</evidence>
<evidence type="ECO:0000256" key="8">
    <source>
        <dbReference type="ARBA" id="ARBA00022777"/>
    </source>
</evidence>
<dbReference type="PANTHER" id="PTHR46161:SF3">
    <property type="entry name" value="NUCLEOSIDE DIPHOSPHATE KINASE DDB_G0292928-RELATED"/>
    <property type="match status" value="1"/>
</dbReference>
<comment type="subunit">
    <text evidence="12">Homotetramer.</text>
</comment>
<dbReference type="InterPro" id="IPR001564">
    <property type="entry name" value="Nucleoside_diP_kinase"/>
</dbReference>
<keyword evidence="5 12" id="KW-0808">Transferase</keyword>
<dbReference type="InterPro" id="IPR036850">
    <property type="entry name" value="NDK-like_dom_sf"/>
</dbReference>
<proteinExistence type="inferred from homology"/>
<accession>A0A1F6CKP0</accession>
<evidence type="ECO:0000256" key="9">
    <source>
        <dbReference type="ARBA" id="ARBA00022840"/>
    </source>
</evidence>
<feature type="binding site" evidence="12 13">
    <location>
        <position position="102"/>
    </location>
    <ligand>
        <name>ATP</name>
        <dbReference type="ChEBI" id="CHEBI:30616"/>
    </ligand>
</feature>
<dbReference type="InterPro" id="IPR034907">
    <property type="entry name" value="NDK-like_dom"/>
</dbReference>
<keyword evidence="7 12" id="KW-0547">Nucleotide-binding</keyword>
<dbReference type="GO" id="GO:0006228">
    <property type="term" value="P:UTP biosynthetic process"/>
    <property type="evidence" value="ECO:0007669"/>
    <property type="project" value="UniProtKB-UniRule"/>
</dbReference>
<protein>
    <recommendedName>
        <fullName evidence="3 12">Nucleoside diphosphate kinase</fullName>
        <shortName evidence="12">NDK</shortName>
        <shortName evidence="12">NDP kinase</shortName>
        <ecNumber evidence="2 12">2.7.4.6</ecNumber>
    </recommendedName>
    <alternativeName>
        <fullName evidence="12">Nucleoside-2-P kinase</fullName>
    </alternativeName>
</protein>
<dbReference type="GO" id="GO:0005737">
    <property type="term" value="C:cytoplasm"/>
    <property type="evidence" value="ECO:0007669"/>
    <property type="project" value="UniProtKB-SubCell"/>
</dbReference>
<evidence type="ECO:0000256" key="3">
    <source>
        <dbReference type="ARBA" id="ARBA00017632"/>
    </source>
</evidence>
<keyword evidence="11 12" id="KW-0546">Nucleotide metabolism</keyword>
<keyword evidence="9 12" id="KW-0067">ATP-binding</keyword>
<keyword evidence="8 12" id="KW-0418">Kinase</keyword>
<dbReference type="AlphaFoldDB" id="A0A1F6CKP0"/>
<dbReference type="PROSITE" id="PS00469">
    <property type="entry name" value="NDPK"/>
    <property type="match status" value="1"/>
</dbReference>
<evidence type="ECO:0000256" key="2">
    <source>
        <dbReference type="ARBA" id="ARBA00012966"/>
    </source>
</evidence>
<evidence type="ECO:0000256" key="4">
    <source>
        <dbReference type="ARBA" id="ARBA00022490"/>
    </source>
</evidence>
<feature type="domain" description="Nucleoside diphosphate kinase-like" evidence="16">
    <location>
        <begin position="1"/>
        <end position="136"/>
    </location>
</feature>
<organism evidence="17 18">
    <name type="scientific">Handelsmanbacteria sp. (strain RIFCSPLOWO2_12_FULL_64_10)</name>
    <dbReference type="NCBI Taxonomy" id="1817868"/>
    <lineage>
        <taxon>Bacteria</taxon>
        <taxon>Candidatus Handelsmaniibacteriota</taxon>
    </lineage>
</organism>
<feature type="binding site" evidence="12 13">
    <location>
        <position position="57"/>
    </location>
    <ligand>
        <name>ATP</name>
        <dbReference type="ChEBI" id="CHEBI:30616"/>
    </ligand>
</feature>
<keyword evidence="6 12" id="KW-0479">Metal-binding</keyword>
<evidence type="ECO:0000313" key="18">
    <source>
        <dbReference type="Proteomes" id="UP000178606"/>
    </source>
</evidence>
<evidence type="ECO:0000256" key="12">
    <source>
        <dbReference type="HAMAP-Rule" id="MF_00451"/>
    </source>
</evidence>
<dbReference type="GO" id="GO:0004550">
    <property type="term" value="F:nucleoside diphosphate kinase activity"/>
    <property type="evidence" value="ECO:0007669"/>
    <property type="project" value="UniProtKB-UniRule"/>
</dbReference>
<dbReference type="GO" id="GO:0005524">
    <property type="term" value="F:ATP binding"/>
    <property type="evidence" value="ECO:0007669"/>
    <property type="project" value="UniProtKB-UniRule"/>
</dbReference>
<comment type="caution">
    <text evidence="17">The sequence shown here is derived from an EMBL/GenBank/DDBJ whole genome shotgun (WGS) entry which is preliminary data.</text>
</comment>
<evidence type="ECO:0000256" key="6">
    <source>
        <dbReference type="ARBA" id="ARBA00022723"/>
    </source>
</evidence>
<feature type="binding site" evidence="12 13">
    <location>
        <position position="85"/>
    </location>
    <ligand>
        <name>ATP</name>
        <dbReference type="ChEBI" id="CHEBI:30616"/>
    </ligand>
</feature>
<dbReference type="GO" id="GO:0006183">
    <property type="term" value="P:GTP biosynthetic process"/>
    <property type="evidence" value="ECO:0007669"/>
    <property type="project" value="UniProtKB-UniRule"/>
</dbReference>
<evidence type="ECO:0000256" key="13">
    <source>
        <dbReference type="PROSITE-ProRule" id="PRU00706"/>
    </source>
</evidence>
<reference evidence="17 18" key="1">
    <citation type="journal article" date="2016" name="Nat. Commun.">
        <title>Thousands of microbial genomes shed light on interconnected biogeochemical processes in an aquifer system.</title>
        <authorList>
            <person name="Anantharaman K."/>
            <person name="Brown C.T."/>
            <person name="Hug L.A."/>
            <person name="Sharon I."/>
            <person name="Castelle C.J."/>
            <person name="Probst A.J."/>
            <person name="Thomas B.C."/>
            <person name="Singh A."/>
            <person name="Wilkins M.J."/>
            <person name="Karaoz U."/>
            <person name="Brodie E.L."/>
            <person name="Williams K.H."/>
            <person name="Hubbard S.S."/>
            <person name="Banfield J.F."/>
        </authorList>
    </citation>
    <scope>NUCLEOTIDE SEQUENCE [LARGE SCALE GENOMIC DNA]</scope>
    <source>
        <strain evidence="18">RIFCSPLOWO2_12_FULL_64_10</strain>
    </source>
</reference>
<comment type="subcellular location">
    <subcellularLocation>
        <location evidence="12">Cytoplasm</location>
    </subcellularLocation>
</comment>
<dbReference type="PROSITE" id="PS51374">
    <property type="entry name" value="NDPK_LIKE"/>
    <property type="match status" value="1"/>
</dbReference>
<evidence type="ECO:0000256" key="10">
    <source>
        <dbReference type="ARBA" id="ARBA00022842"/>
    </source>
</evidence>
<dbReference type="GO" id="GO:0006241">
    <property type="term" value="P:CTP biosynthetic process"/>
    <property type="evidence" value="ECO:0007669"/>
    <property type="project" value="UniProtKB-UniRule"/>
</dbReference>
<dbReference type="PRINTS" id="PR01243">
    <property type="entry name" value="NUCDPKINASE"/>
</dbReference>
<dbReference type="PANTHER" id="PTHR46161">
    <property type="entry name" value="NUCLEOSIDE DIPHOSPHATE KINASE"/>
    <property type="match status" value="1"/>
</dbReference>
<evidence type="ECO:0000313" key="17">
    <source>
        <dbReference type="EMBL" id="OGG49597.1"/>
    </source>
</evidence>
<feature type="binding site" evidence="12 13">
    <location>
        <position position="9"/>
    </location>
    <ligand>
        <name>ATP</name>
        <dbReference type="ChEBI" id="CHEBI:30616"/>
    </ligand>
</feature>
<evidence type="ECO:0000256" key="14">
    <source>
        <dbReference type="RuleBase" id="RU004011"/>
    </source>
</evidence>
<dbReference type="NCBIfam" id="NF001908">
    <property type="entry name" value="PRK00668.1"/>
    <property type="match status" value="1"/>
</dbReference>
<comment type="similarity">
    <text evidence="1 12 13 14">Belongs to the NDK family.</text>
</comment>
<evidence type="ECO:0000256" key="15">
    <source>
        <dbReference type="RuleBase" id="RU004013"/>
    </source>
</evidence>
<dbReference type="EC" id="2.7.4.6" evidence="2 12"/>
<comment type="cofactor">
    <cofactor evidence="12">
        <name>Mg(2+)</name>
        <dbReference type="ChEBI" id="CHEBI:18420"/>
    </cofactor>
</comment>
<feature type="active site" description="Pros-phosphohistidine intermediate" evidence="12 13">
    <location>
        <position position="115"/>
    </location>
</feature>
<dbReference type="SMART" id="SM00562">
    <property type="entry name" value="NDK"/>
    <property type="match status" value="1"/>
</dbReference>